<feature type="domain" description="HMA" evidence="12">
    <location>
        <begin position="187"/>
        <end position="253"/>
    </location>
</feature>
<dbReference type="PANTHER" id="PTHR43520">
    <property type="entry name" value="ATP7, ISOFORM B"/>
    <property type="match status" value="1"/>
</dbReference>
<sequence>MITTTVFVDNIHCNSCVAQVNSVLSPLVDIVSVDVSEADRKISVIHRKALSSAEIIQTLKGAGFQVRSSNSVEMRAENHQNDDQSSDHTIDRKERSLSPSSSVSTLNSEPDFSAHINYCAVCQAEHNEKGGLSKPSAHTRPLSHGGASLQDAIHNVSPENFDLEAQGHACDRGTPSDPVGSGSDDEFKAEISIGGMTCASCSNSVAAAVKELEFVKDVTVTLLTNSSTVTYTGPSHNIEKIVEAIEDAGFDASLHSTELLPKHNGKSMEDTEDEVSRPVERTLSLKIEGMYCEECPSAVLEALSELDSDQLTVVTPPTYQNPIMTVRYTPNSPSLTVRSIISTISMRRSGFSASVYHPPTVEDRSKAMQERERRNLLRRLLFSIVVAIPTFVIMIVFGTLLPSSNKTRQYFMKPIWNGNATRMEWALFITTTPVMFYGADVFHRHAFKEIMHLWRPGSPVPFWRRLYRFGSMNLLVSAGTCVAYFASLAMLIVHASESRDINGTHHEESYFDTVAFLTMFILAGRSLEAYSKAKTGDAVAQIGKLRPSEALLVVADSNSGQTDIENVPTDLLDIGDTICIPSGGSPAADGLLQSTEASPFLFDESSLTGESKPVPKFNGDKIFSGSVNIDPRTARITITDIGGTSLLDQIVNVMREGQMKRAPVEHIADVITAYFIPVITLIAVLVFVIWLSLGVSGSLPRDYLGSGSHEGGWAFWALKFAIAVFVVACPCGLALAAPTALFVGIGIAAKQGILVRGGGEAFQEATRLDTVIFDKTGTLTEGNGMNVSDCEEIVEDEDLLEVSWVLANALEQTSTHPKAKAICRYTKDKVSSRVNVKSSSITEVPGKGIRGTFEISLQSDDDATASQKCETYEASLGSRNLLEGADEINPTLQTRLNSSMLRHEGDGTTTAVLFLHRLSGPQTSPAPALLFAFSDPIRAEAEQVISYLQSRNIEVYMCTGDNISTAKGVARKLNIPSAHVVANVDPVKKAEFTGQIQRGEFVQSLNNDQNQHLEDMPSSRKKVVAFVGDGTNDSGALASADVGIAMSSGSDVALSAASFILLHCDLHGVLELCSISRRVINRVKYNFGWAAVYNLCLVPVAAGVFYPIVSGKQEIDGVVMNKHWRLDPAWASLAMALSSVSVVCSSLALRVEVRKSLRRLMFWRK</sequence>
<dbReference type="InterPro" id="IPR036163">
    <property type="entry name" value="HMA_dom_sf"/>
</dbReference>
<dbReference type="PROSITE" id="PS50846">
    <property type="entry name" value="HMA_2"/>
    <property type="match status" value="2"/>
</dbReference>
<dbReference type="OrthoDB" id="4205192at2759"/>
<dbReference type="VEuPathDB" id="FungiDB:AAP_02053"/>
<dbReference type="SFLD" id="SFLDG00002">
    <property type="entry name" value="C1.7:_P-type_atpase_like"/>
    <property type="match status" value="1"/>
</dbReference>
<dbReference type="GO" id="GO:0043682">
    <property type="term" value="F:P-type divalent copper transporter activity"/>
    <property type="evidence" value="ECO:0007669"/>
    <property type="project" value="TreeGrafter"/>
</dbReference>
<keyword evidence="4 10" id="KW-0479">Metal-binding</keyword>
<feature type="transmembrane region" description="Helical" evidence="10">
    <location>
        <begin position="713"/>
        <end position="746"/>
    </location>
</feature>
<dbReference type="InterPro" id="IPR017969">
    <property type="entry name" value="Heavy-metal-associated_CS"/>
</dbReference>
<dbReference type="PROSITE" id="PS01229">
    <property type="entry name" value="COF_2"/>
    <property type="match status" value="1"/>
</dbReference>
<comment type="caution">
    <text evidence="13">The sequence shown here is derived from an EMBL/GenBank/DDBJ whole genome shotgun (WGS) entry which is preliminary data.</text>
</comment>
<dbReference type="FunFam" id="3.30.70.100:FF:000043">
    <property type="entry name" value="Copper-transporting ATPase 2"/>
    <property type="match status" value="1"/>
</dbReference>
<feature type="transmembrane region" description="Helical" evidence="10">
    <location>
        <begin position="1129"/>
        <end position="1151"/>
    </location>
</feature>
<feature type="region of interest" description="Disordered" evidence="11">
    <location>
        <begin position="74"/>
        <end position="107"/>
    </location>
</feature>
<dbReference type="InterPro" id="IPR023299">
    <property type="entry name" value="ATPase_P-typ_cyto_dom_N"/>
</dbReference>
<evidence type="ECO:0000256" key="7">
    <source>
        <dbReference type="ARBA" id="ARBA00022967"/>
    </source>
</evidence>
<feature type="compositionally biased region" description="Low complexity" evidence="11">
    <location>
        <begin position="97"/>
        <end position="107"/>
    </location>
</feature>
<evidence type="ECO:0000313" key="13">
    <source>
        <dbReference type="EMBL" id="KZZ93960.1"/>
    </source>
</evidence>
<accession>A0A166P1W5</accession>
<dbReference type="SUPFAM" id="SSF81665">
    <property type="entry name" value="Calcium ATPase, transmembrane domain M"/>
    <property type="match status" value="1"/>
</dbReference>
<keyword evidence="9 10" id="KW-0472">Membrane</keyword>
<dbReference type="Gene3D" id="2.70.150.10">
    <property type="entry name" value="Calcium-transporting ATPase, cytoplasmic transduction domain A"/>
    <property type="match status" value="1"/>
</dbReference>
<dbReference type="GO" id="GO:0016020">
    <property type="term" value="C:membrane"/>
    <property type="evidence" value="ECO:0007669"/>
    <property type="project" value="UniProtKB-SubCell"/>
</dbReference>
<evidence type="ECO:0000256" key="1">
    <source>
        <dbReference type="ARBA" id="ARBA00004141"/>
    </source>
</evidence>
<keyword evidence="7" id="KW-1278">Translocase</keyword>
<evidence type="ECO:0000256" key="5">
    <source>
        <dbReference type="ARBA" id="ARBA00022741"/>
    </source>
</evidence>
<evidence type="ECO:0000256" key="6">
    <source>
        <dbReference type="ARBA" id="ARBA00022840"/>
    </source>
</evidence>
<evidence type="ECO:0000313" key="14">
    <source>
        <dbReference type="Proteomes" id="UP000242877"/>
    </source>
</evidence>
<feature type="transmembrane region" description="Helical" evidence="10">
    <location>
        <begin position="667"/>
        <end position="693"/>
    </location>
</feature>
<keyword evidence="14" id="KW-1185">Reference proteome</keyword>
<dbReference type="GO" id="GO:0005524">
    <property type="term" value="F:ATP binding"/>
    <property type="evidence" value="ECO:0007669"/>
    <property type="project" value="UniProtKB-UniRule"/>
</dbReference>
<organism evidence="13 14">
    <name type="scientific">Ascosphaera apis ARSEF 7405</name>
    <dbReference type="NCBI Taxonomy" id="392613"/>
    <lineage>
        <taxon>Eukaryota</taxon>
        <taxon>Fungi</taxon>
        <taxon>Dikarya</taxon>
        <taxon>Ascomycota</taxon>
        <taxon>Pezizomycotina</taxon>
        <taxon>Eurotiomycetes</taxon>
        <taxon>Eurotiomycetidae</taxon>
        <taxon>Onygenales</taxon>
        <taxon>Ascosphaeraceae</taxon>
        <taxon>Ascosphaera</taxon>
    </lineage>
</organism>
<evidence type="ECO:0000256" key="11">
    <source>
        <dbReference type="SAM" id="MobiDB-lite"/>
    </source>
</evidence>
<feature type="transmembrane region" description="Helical" evidence="10">
    <location>
        <begin position="510"/>
        <end position="527"/>
    </location>
</feature>
<evidence type="ECO:0000259" key="12">
    <source>
        <dbReference type="PROSITE" id="PS50846"/>
    </source>
</evidence>
<keyword evidence="5 10" id="KW-0547">Nucleotide-binding</keyword>
<keyword evidence="3 10" id="KW-0812">Transmembrane</keyword>
<dbReference type="Pfam" id="PF00702">
    <property type="entry name" value="Hydrolase"/>
    <property type="match status" value="1"/>
</dbReference>
<dbReference type="InterPro" id="IPR027256">
    <property type="entry name" value="P-typ_ATPase_IB"/>
</dbReference>
<protein>
    <submittedName>
        <fullName evidence="13">Copper-sulfate regulated protein 1</fullName>
    </submittedName>
</protein>
<comment type="similarity">
    <text evidence="2 10">Belongs to the cation transport ATPase (P-type) (TC 3.A.3) family. Type IB subfamily.</text>
</comment>
<dbReference type="InterPro" id="IPR044492">
    <property type="entry name" value="P_typ_ATPase_HD_dom"/>
</dbReference>
<evidence type="ECO:0000256" key="4">
    <source>
        <dbReference type="ARBA" id="ARBA00022723"/>
    </source>
</evidence>
<dbReference type="SUPFAM" id="SSF81653">
    <property type="entry name" value="Calcium ATPase, transduction domain A"/>
    <property type="match status" value="1"/>
</dbReference>
<dbReference type="AlphaFoldDB" id="A0A166P1W5"/>
<dbReference type="SUPFAM" id="SSF56784">
    <property type="entry name" value="HAD-like"/>
    <property type="match status" value="1"/>
</dbReference>
<proteinExistence type="inferred from homology"/>
<dbReference type="GO" id="GO:0005507">
    <property type="term" value="F:copper ion binding"/>
    <property type="evidence" value="ECO:0007669"/>
    <property type="project" value="TreeGrafter"/>
</dbReference>
<feature type="domain" description="HMA" evidence="12">
    <location>
        <begin position="2"/>
        <end position="67"/>
    </location>
</feature>
<dbReference type="Gene3D" id="3.40.50.1000">
    <property type="entry name" value="HAD superfamily/HAD-like"/>
    <property type="match status" value="1"/>
</dbReference>
<evidence type="ECO:0000256" key="2">
    <source>
        <dbReference type="ARBA" id="ARBA00006024"/>
    </source>
</evidence>
<dbReference type="InterPro" id="IPR023214">
    <property type="entry name" value="HAD_sf"/>
</dbReference>
<dbReference type="PROSITE" id="PS00154">
    <property type="entry name" value="ATPASE_E1_E2"/>
    <property type="match status" value="1"/>
</dbReference>
<dbReference type="PROSITE" id="PS01047">
    <property type="entry name" value="HMA_1"/>
    <property type="match status" value="1"/>
</dbReference>
<dbReference type="PRINTS" id="PR00119">
    <property type="entry name" value="CATATPASE"/>
</dbReference>
<keyword evidence="6 10" id="KW-0067">ATP-binding</keyword>
<keyword evidence="8 10" id="KW-1133">Transmembrane helix</keyword>
<dbReference type="Gene3D" id="3.40.1110.10">
    <property type="entry name" value="Calcium-transporting ATPase, cytoplasmic domain N"/>
    <property type="match status" value="1"/>
</dbReference>
<dbReference type="NCBIfam" id="TIGR01525">
    <property type="entry name" value="ATPase-IB_hvy"/>
    <property type="match status" value="1"/>
</dbReference>
<dbReference type="InterPro" id="IPR008250">
    <property type="entry name" value="ATPase_P-typ_transduc_dom_A_sf"/>
</dbReference>
<dbReference type="Pfam" id="PF00403">
    <property type="entry name" value="HMA"/>
    <property type="match status" value="2"/>
</dbReference>
<gene>
    <name evidence="13" type="ORF">AAP_02053</name>
</gene>
<dbReference type="SFLD" id="SFLDF00027">
    <property type="entry name" value="p-type_atpase"/>
    <property type="match status" value="1"/>
</dbReference>
<name>A0A166P1W5_9EURO</name>
<dbReference type="GO" id="GO:0055070">
    <property type="term" value="P:copper ion homeostasis"/>
    <property type="evidence" value="ECO:0007669"/>
    <property type="project" value="TreeGrafter"/>
</dbReference>
<dbReference type="SUPFAM" id="SSF55008">
    <property type="entry name" value="HMA, heavy metal-associated domain"/>
    <property type="match status" value="2"/>
</dbReference>
<dbReference type="InterPro" id="IPR036412">
    <property type="entry name" value="HAD-like_sf"/>
</dbReference>
<evidence type="ECO:0000256" key="3">
    <source>
        <dbReference type="ARBA" id="ARBA00022692"/>
    </source>
</evidence>
<evidence type="ECO:0000256" key="8">
    <source>
        <dbReference type="ARBA" id="ARBA00022989"/>
    </source>
</evidence>
<dbReference type="InterPro" id="IPR006121">
    <property type="entry name" value="HMA_dom"/>
</dbReference>
<dbReference type="CDD" id="cd00371">
    <property type="entry name" value="HMA"/>
    <property type="match status" value="2"/>
</dbReference>
<dbReference type="PANTHER" id="PTHR43520:SF32">
    <property type="entry name" value="COPPER RESISTANCE P-TYPE ATPASE (EUROFUNG)"/>
    <property type="match status" value="1"/>
</dbReference>
<comment type="subcellular location">
    <subcellularLocation>
        <location evidence="1">Membrane</location>
        <topology evidence="1">Multi-pass membrane protein</topology>
    </subcellularLocation>
</comment>
<dbReference type="SUPFAM" id="SSF81660">
    <property type="entry name" value="Metal cation-transporting ATPase, ATP-binding domain N"/>
    <property type="match status" value="1"/>
</dbReference>
<feature type="region of interest" description="Disordered" evidence="11">
    <location>
        <begin position="166"/>
        <end position="186"/>
    </location>
</feature>
<feature type="transmembrane region" description="Helical" evidence="10">
    <location>
        <begin position="380"/>
        <end position="403"/>
    </location>
</feature>
<evidence type="ECO:0000256" key="10">
    <source>
        <dbReference type="RuleBase" id="RU362081"/>
    </source>
</evidence>
<dbReference type="InterPro" id="IPR059000">
    <property type="entry name" value="ATPase_P-type_domA"/>
</dbReference>
<dbReference type="Gene3D" id="3.30.70.100">
    <property type="match status" value="3"/>
</dbReference>
<dbReference type="InterPro" id="IPR018303">
    <property type="entry name" value="ATPase_P-typ_P_site"/>
</dbReference>
<feature type="compositionally biased region" description="Basic and acidic residues" evidence="11">
    <location>
        <begin position="74"/>
        <end position="96"/>
    </location>
</feature>
<feature type="transmembrane region" description="Helical" evidence="10">
    <location>
        <begin position="1087"/>
        <end position="1109"/>
    </location>
</feature>
<dbReference type="EMBL" id="AZGZ01000007">
    <property type="protein sequence ID" value="KZZ93960.1"/>
    <property type="molecule type" value="Genomic_DNA"/>
</dbReference>
<dbReference type="InterPro" id="IPR023298">
    <property type="entry name" value="ATPase_P-typ_TM_dom_sf"/>
</dbReference>
<evidence type="ECO:0000256" key="9">
    <source>
        <dbReference type="ARBA" id="ARBA00023136"/>
    </source>
</evidence>
<reference evidence="13 14" key="1">
    <citation type="journal article" date="2016" name="Genome Biol. Evol.">
        <title>Divergent and convergent evolution of fungal pathogenicity.</title>
        <authorList>
            <person name="Shang Y."/>
            <person name="Xiao G."/>
            <person name="Zheng P."/>
            <person name="Cen K."/>
            <person name="Zhan S."/>
            <person name="Wang C."/>
        </authorList>
    </citation>
    <scope>NUCLEOTIDE SEQUENCE [LARGE SCALE GENOMIC DNA]</scope>
    <source>
        <strain evidence="13 14">ARSEF 7405</strain>
    </source>
</reference>
<feature type="region of interest" description="Disordered" evidence="11">
    <location>
        <begin position="129"/>
        <end position="148"/>
    </location>
</feature>
<feature type="transmembrane region" description="Helical" evidence="10">
    <location>
        <begin position="474"/>
        <end position="495"/>
    </location>
</feature>
<dbReference type="Proteomes" id="UP000242877">
    <property type="component" value="Unassembled WGS sequence"/>
</dbReference>
<dbReference type="SFLD" id="SFLDS00003">
    <property type="entry name" value="Haloacid_Dehalogenase"/>
    <property type="match status" value="1"/>
</dbReference>
<dbReference type="Pfam" id="PF00122">
    <property type="entry name" value="E1-E2_ATPase"/>
    <property type="match status" value="1"/>
</dbReference>